<gene>
    <name evidence="4" type="ORF">DB32_000468</name>
</gene>
<dbReference type="EMBL" id="CP011125">
    <property type="protein sequence ID" value="AKF03319.1"/>
    <property type="molecule type" value="Genomic_DNA"/>
</dbReference>
<evidence type="ECO:0000259" key="3">
    <source>
        <dbReference type="Pfam" id="PF00890"/>
    </source>
</evidence>
<keyword evidence="5" id="KW-1185">Reference proteome</keyword>
<reference evidence="4 5" key="1">
    <citation type="submission" date="2015-03" db="EMBL/GenBank/DDBJ databases">
        <title>Genome assembly of Sandaracinus amylolyticus DSM 53668.</title>
        <authorList>
            <person name="Sharma G."/>
            <person name="Subramanian S."/>
        </authorList>
    </citation>
    <scope>NUCLEOTIDE SEQUENCE [LARGE SCALE GENOMIC DNA]</scope>
    <source>
        <strain evidence="4 5">DSM 53668</strain>
    </source>
</reference>
<proteinExistence type="predicted"/>
<evidence type="ECO:0000256" key="2">
    <source>
        <dbReference type="ARBA" id="ARBA00023002"/>
    </source>
</evidence>
<sequence length="423" mass="43916">MIDVLVVGAGIAGLSAALAASRAGAKVLVIDGGAGATALSGGAWDVATTHDPFATPRMLDRALDAHRDPAHPWSRLPRALSREAILESHQALSDALSIYPPLGAHVDGALAATELGLMRRAALVQHAVLDLAPIPNARIAVAWMRALRSFDGPFLAASLNEQAVRAGDARRFVAVEVELFRRAGDVTLLPHEIAALLDAGDARRRLVTTLSRALGGASFDAVLVPPLLGLEDDRVRALVETGIELPIGEVVESLAGAQALRLARRITVALERASITRREARVARVTGSEVHLTDGTTLRAGAVVLATGKHVGGGVVSASHELREPLADLPLYARGRALPLISSARGRDPRALYGDDPFTPGAGFSLGVGWDASMRALDAHGTPRSRDLFVCGALLDGTHPSDGTGMGVAAATGWIAGTRAATS</sequence>
<dbReference type="InterPro" id="IPR003953">
    <property type="entry name" value="FAD-dep_OxRdtase_2_FAD-bd"/>
</dbReference>
<dbReference type="Pfam" id="PF00890">
    <property type="entry name" value="FAD_binding_2"/>
    <property type="match status" value="1"/>
</dbReference>
<dbReference type="SUPFAM" id="SSF51905">
    <property type="entry name" value="FAD/NAD(P)-binding domain"/>
    <property type="match status" value="1"/>
</dbReference>
<evidence type="ECO:0000313" key="5">
    <source>
        <dbReference type="Proteomes" id="UP000034883"/>
    </source>
</evidence>
<dbReference type="PRINTS" id="PR00420">
    <property type="entry name" value="RNGMNOXGNASE"/>
</dbReference>
<accession>A0A0F6SDE8</accession>
<dbReference type="KEGG" id="samy:DB32_000468"/>
<dbReference type="InterPro" id="IPR036188">
    <property type="entry name" value="FAD/NAD-bd_sf"/>
</dbReference>
<dbReference type="GO" id="GO:0016491">
    <property type="term" value="F:oxidoreductase activity"/>
    <property type="evidence" value="ECO:0007669"/>
    <property type="project" value="UniProtKB-KW"/>
</dbReference>
<evidence type="ECO:0000313" key="4">
    <source>
        <dbReference type="EMBL" id="AKF03319.1"/>
    </source>
</evidence>
<dbReference type="Gene3D" id="3.50.50.60">
    <property type="entry name" value="FAD/NAD(P)-binding domain"/>
    <property type="match status" value="1"/>
</dbReference>
<dbReference type="STRING" id="927083.DB32_000468"/>
<feature type="domain" description="FAD-dependent oxidoreductase 2 FAD-binding" evidence="3">
    <location>
        <begin position="3"/>
        <end position="400"/>
    </location>
</feature>
<dbReference type="AlphaFoldDB" id="A0A0F6SDE8"/>
<organism evidence="4 5">
    <name type="scientific">Sandaracinus amylolyticus</name>
    <dbReference type="NCBI Taxonomy" id="927083"/>
    <lineage>
        <taxon>Bacteria</taxon>
        <taxon>Pseudomonadati</taxon>
        <taxon>Myxococcota</taxon>
        <taxon>Polyangia</taxon>
        <taxon>Polyangiales</taxon>
        <taxon>Sandaracinaceae</taxon>
        <taxon>Sandaracinus</taxon>
    </lineage>
</organism>
<protein>
    <submittedName>
        <fullName evidence="4">Anaerobic glycerol-3-phosphate dehydrogenase subunit B</fullName>
    </submittedName>
</protein>
<keyword evidence="2" id="KW-0560">Oxidoreductase</keyword>
<keyword evidence="1" id="KW-0285">Flavoprotein</keyword>
<dbReference type="RefSeq" id="WP_053230771.1">
    <property type="nucleotide sequence ID" value="NZ_CP011125.1"/>
</dbReference>
<dbReference type="Proteomes" id="UP000034883">
    <property type="component" value="Chromosome"/>
</dbReference>
<name>A0A0F6SDE8_9BACT</name>
<evidence type="ECO:0000256" key="1">
    <source>
        <dbReference type="ARBA" id="ARBA00022630"/>
    </source>
</evidence>